<protein>
    <submittedName>
        <fullName evidence="2">DUF1294 domain-containing protein</fullName>
    </submittedName>
</protein>
<sequence>MINQLLLSYSRGEQIFGIYILLISLVGFVLMGIDKYKASKEKWRIQEFTLMTISFIGGAAGIMIGMIIFKHKINKKKFSIGVPLMYIFNLIVNRVIIYYL</sequence>
<evidence type="ECO:0000313" key="3">
    <source>
        <dbReference type="Proteomes" id="UP000779508"/>
    </source>
</evidence>
<feature type="transmembrane region" description="Helical" evidence="1">
    <location>
        <begin position="48"/>
        <end position="68"/>
    </location>
</feature>
<dbReference type="RefSeq" id="WP_216414934.1">
    <property type="nucleotide sequence ID" value="NZ_JAHLQK010000001.1"/>
</dbReference>
<comment type="caution">
    <text evidence="2">The sequence shown here is derived from an EMBL/GenBank/DDBJ whole genome shotgun (WGS) entry which is preliminary data.</text>
</comment>
<dbReference type="Proteomes" id="UP000779508">
    <property type="component" value="Unassembled WGS sequence"/>
</dbReference>
<keyword evidence="1" id="KW-0472">Membrane</keyword>
<feature type="transmembrane region" description="Helical" evidence="1">
    <location>
        <begin position="80"/>
        <end position="99"/>
    </location>
</feature>
<organism evidence="2 3">
    <name type="scientific">Alkaliphilus flagellatus</name>
    <dbReference type="NCBI Taxonomy" id="2841507"/>
    <lineage>
        <taxon>Bacteria</taxon>
        <taxon>Bacillati</taxon>
        <taxon>Bacillota</taxon>
        <taxon>Clostridia</taxon>
        <taxon>Peptostreptococcales</taxon>
        <taxon>Natronincolaceae</taxon>
        <taxon>Alkaliphilus</taxon>
    </lineage>
</organism>
<evidence type="ECO:0000256" key="1">
    <source>
        <dbReference type="SAM" id="Phobius"/>
    </source>
</evidence>
<keyword evidence="1" id="KW-1133">Transmembrane helix</keyword>
<evidence type="ECO:0000313" key="2">
    <source>
        <dbReference type="EMBL" id="MBU5675453.1"/>
    </source>
</evidence>
<name>A0ABS6FZF6_9FIRM</name>
<keyword evidence="1" id="KW-0812">Transmembrane</keyword>
<keyword evidence="3" id="KW-1185">Reference proteome</keyword>
<gene>
    <name evidence="2" type="ORF">KQI88_03365</name>
</gene>
<feature type="transmembrane region" description="Helical" evidence="1">
    <location>
        <begin position="15"/>
        <end position="36"/>
    </location>
</feature>
<dbReference type="Pfam" id="PF06961">
    <property type="entry name" value="DUF1294"/>
    <property type="match status" value="1"/>
</dbReference>
<reference evidence="2 3" key="1">
    <citation type="submission" date="2021-06" db="EMBL/GenBank/DDBJ databases">
        <authorList>
            <person name="Sun Q."/>
            <person name="Li D."/>
        </authorList>
    </citation>
    <scope>NUCLEOTIDE SEQUENCE [LARGE SCALE GENOMIC DNA]</scope>
    <source>
        <strain evidence="2 3">MSJ-5</strain>
    </source>
</reference>
<dbReference type="EMBL" id="JAHLQK010000001">
    <property type="protein sequence ID" value="MBU5675453.1"/>
    <property type="molecule type" value="Genomic_DNA"/>
</dbReference>
<dbReference type="InterPro" id="IPR010718">
    <property type="entry name" value="DUF1294"/>
</dbReference>
<proteinExistence type="predicted"/>
<accession>A0ABS6FZF6</accession>